<evidence type="ECO:0000256" key="5">
    <source>
        <dbReference type="ARBA" id="ARBA00022691"/>
    </source>
</evidence>
<dbReference type="InterPro" id="IPR002877">
    <property type="entry name" value="RNA_MeTrfase_FtsJ_dom"/>
</dbReference>
<accession>A0ABR0ASD6</accession>
<dbReference type="PROSITE" id="PS51614">
    <property type="entry name" value="SAM_MT_ADRIFT"/>
    <property type="match status" value="1"/>
</dbReference>
<feature type="binding site" evidence="7">
    <location>
        <position position="124"/>
    </location>
    <ligand>
        <name>S-adenosyl-L-methionine</name>
        <dbReference type="ChEBI" id="CHEBI:59789"/>
    </ligand>
</feature>
<dbReference type="Proteomes" id="UP001234178">
    <property type="component" value="Unassembled WGS sequence"/>
</dbReference>
<evidence type="ECO:0000256" key="7">
    <source>
        <dbReference type="PROSITE-ProRule" id="PRU00946"/>
    </source>
</evidence>
<evidence type="ECO:0000256" key="6">
    <source>
        <dbReference type="ARBA" id="ARBA00049477"/>
    </source>
</evidence>
<organism evidence="9 10">
    <name type="scientific">Daphnia magna</name>
    <dbReference type="NCBI Taxonomy" id="35525"/>
    <lineage>
        <taxon>Eukaryota</taxon>
        <taxon>Metazoa</taxon>
        <taxon>Ecdysozoa</taxon>
        <taxon>Arthropoda</taxon>
        <taxon>Crustacea</taxon>
        <taxon>Branchiopoda</taxon>
        <taxon>Diplostraca</taxon>
        <taxon>Cladocera</taxon>
        <taxon>Anomopoda</taxon>
        <taxon>Daphniidae</taxon>
        <taxon>Daphnia</taxon>
    </lineage>
</organism>
<sequence>MQDEIDKYFLKKFLFQQLGNKSFSCTNLFGNPSWKVPELENLKIHLNCTKGLLSHMEAERWHEHTSYTNRAGAVFQKVKSEVCPELLTQAWLKFYECLSQFDLLGNIPEGNFELKSVHLCEAPGAFVTSLNHYLNLHHPDLHFSWLAATLNPYYEGNSSKSMIGDHRFIHNTLCYWNFGHDDTGDIMEWCNVNAILQCKGRHVNLVTADGSIDCAENPGEQEKHLAKLHWCETISALLLLSPGGSYVLKMFTFFEHTAVSLLYILRLSFEDLHVFKPCTSKEGNSEVYIIALRYTQTHEIQKLLRIIQAQVYERKIDISSNALFSLSEIPEGFLRDIISCATLFKDHQEEAIMRNLTLYNVPLQGKELAATKKKVAKRYMQKYGLRSIPLTKQILGPENLRERSLWNLQPYHEKNLGSLPLTVTPELFTKLQFELKEIDLFLEKVKFLKWVNRAKEDWKDKIYHTYGKSYGIIRNTKFCHAYIFRVFEFLRELSLDLKSKSFFEALDETGQVFLINNFLDVSPIIGTGGNFETRCPVLSRFSVASVWIISLFFSQVEFDFENDTLIRFVGYHEEPLILNWMRHLDPKLLNFVEIPTLFQNSFYNLITRYNTKLLLEFSLSIINTMLLLC</sequence>
<feature type="binding site" evidence="7">
    <location>
        <position position="209"/>
    </location>
    <ligand>
        <name>S-adenosyl-L-methionine</name>
        <dbReference type="ChEBI" id="CHEBI:59789"/>
    </ligand>
</feature>
<keyword evidence="5 7" id="KW-0949">S-adenosyl-L-methionine</keyword>
<keyword evidence="10" id="KW-1185">Reference proteome</keyword>
<feature type="active site" description="Proton acceptor" evidence="7">
    <location>
        <position position="249"/>
    </location>
</feature>
<keyword evidence="4 7" id="KW-0808">Transferase</keyword>
<dbReference type="InterPro" id="IPR050851">
    <property type="entry name" value="mRNA_Cap_2O-Ribose_MeTrfase"/>
</dbReference>
<dbReference type="Gene3D" id="3.40.50.12760">
    <property type="match status" value="1"/>
</dbReference>
<dbReference type="PANTHER" id="PTHR16121:SF2">
    <property type="entry name" value="CAP-SPECIFIC MRNA (NUCLEOSIDE-2'-O-)-METHYLTRANSFERASE 2"/>
    <property type="match status" value="1"/>
</dbReference>
<dbReference type="InterPro" id="IPR029063">
    <property type="entry name" value="SAM-dependent_MTases_sf"/>
</dbReference>
<evidence type="ECO:0000313" key="9">
    <source>
        <dbReference type="EMBL" id="KAK4028038.1"/>
    </source>
</evidence>
<evidence type="ECO:0000256" key="4">
    <source>
        <dbReference type="ARBA" id="ARBA00022679"/>
    </source>
</evidence>
<protein>
    <recommendedName>
        <fullName evidence="2">Cap-specific mRNA (nucleoside-2'-O-)-methyltransferase 2</fullName>
        <ecNumber evidence="1">2.1.1.296</ecNumber>
    </recommendedName>
</protein>
<evidence type="ECO:0000256" key="2">
    <source>
        <dbReference type="ARBA" id="ARBA00021134"/>
    </source>
</evidence>
<dbReference type="PANTHER" id="PTHR16121">
    <property type="entry name" value="CAP-SPECIFIC MRNA (NUCLEOSIDE-2'-O-)-METHYLTRANSFERASE 1-RELATED"/>
    <property type="match status" value="1"/>
</dbReference>
<evidence type="ECO:0000256" key="3">
    <source>
        <dbReference type="ARBA" id="ARBA00022603"/>
    </source>
</evidence>
<comment type="caution">
    <text evidence="7">Lacks conserved residue(s) required for the propagation of feature annotation.</text>
</comment>
<name>A0ABR0ASD6_9CRUS</name>
<dbReference type="Pfam" id="PF01728">
    <property type="entry name" value="FtsJ"/>
    <property type="match status" value="1"/>
</dbReference>
<dbReference type="SUPFAM" id="SSF53335">
    <property type="entry name" value="S-adenosyl-L-methionine-dependent methyltransferases"/>
    <property type="match status" value="1"/>
</dbReference>
<evidence type="ECO:0000259" key="8">
    <source>
        <dbReference type="PROSITE" id="PS51614"/>
    </source>
</evidence>
<reference evidence="9 10" key="1">
    <citation type="journal article" date="2023" name="Nucleic Acids Res.">
        <title>The hologenome of Daphnia magna reveals possible DNA methylation and microbiome-mediated evolution of the host genome.</title>
        <authorList>
            <person name="Chaturvedi A."/>
            <person name="Li X."/>
            <person name="Dhandapani V."/>
            <person name="Marshall H."/>
            <person name="Kissane S."/>
            <person name="Cuenca-Cambronero M."/>
            <person name="Asole G."/>
            <person name="Calvet F."/>
            <person name="Ruiz-Romero M."/>
            <person name="Marangio P."/>
            <person name="Guigo R."/>
            <person name="Rago D."/>
            <person name="Mirbahai L."/>
            <person name="Eastwood N."/>
            <person name="Colbourne J.K."/>
            <person name="Zhou J."/>
            <person name="Mallon E."/>
            <person name="Orsini L."/>
        </authorList>
    </citation>
    <scope>NUCLEOTIDE SEQUENCE [LARGE SCALE GENOMIC DNA]</scope>
    <source>
        <strain evidence="9">LRV0_1</strain>
    </source>
</reference>
<proteinExistence type="predicted"/>
<comment type="catalytic activity">
    <reaction evidence="6">
        <text>a 5'-end (N(7)-methyl 5'-triphosphoguanosine)-(2'-O-methyl-ribonucleoside)-(ribonucleotide) in mRNA + S-adenosyl-L-methionine = a 5'-end (N(7)-methyl 5'-triphosphoguanosine)-(2'-O-methyl-ribonucleoside)-(2'-O-methyl-ribonucleotide) in mRNA + S-adenosyl-L-homocysteine + H(+)</text>
        <dbReference type="Rhea" id="RHEA:67024"/>
        <dbReference type="Rhea" id="RHEA-COMP:17169"/>
        <dbReference type="Rhea" id="RHEA-COMP:17170"/>
        <dbReference type="ChEBI" id="CHEBI:15378"/>
        <dbReference type="ChEBI" id="CHEBI:57856"/>
        <dbReference type="ChEBI" id="CHEBI:59789"/>
        <dbReference type="ChEBI" id="CHEBI:167612"/>
        <dbReference type="ChEBI" id="CHEBI:167614"/>
        <dbReference type="EC" id="2.1.1.296"/>
    </reaction>
</comment>
<comment type="caution">
    <text evidence="9">The sequence shown here is derived from an EMBL/GenBank/DDBJ whole genome shotgun (WGS) entry which is preliminary data.</text>
</comment>
<keyword evidence="3 7" id="KW-0489">Methyltransferase</keyword>
<dbReference type="EC" id="2.1.1.296" evidence="1"/>
<dbReference type="InterPro" id="IPR025807">
    <property type="entry name" value="Adrift-typ_MeTrfase"/>
</dbReference>
<dbReference type="EMBL" id="JAOYFB010000038">
    <property type="protein sequence ID" value="KAK4028038.1"/>
    <property type="molecule type" value="Genomic_DNA"/>
</dbReference>
<evidence type="ECO:0000256" key="1">
    <source>
        <dbReference type="ARBA" id="ARBA00012770"/>
    </source>
</evidence>
<gene>
    <name evidence="9" type="ORF">OUZ56_017201</name>
</gene>
<evidence type="ECO:0000313" key="10">
    <source>
        <dbReference type="Proteomes" id="UP001234178"/>
    </source>
</evidence>
<feature type="domain" description="Adrift-type SAM-dependent 2'-O-MTase" evidence="8">
    <location>
        <begin position="85"/>
        <end position="296"/>
    </location>
</feature>